<name>A0AAV2WGA8_MYCNE</name>
<evidence type="ECO:0000313" key="3">
    <source>
        <dbReference type="Proteomes" id="UP000028864"/>
    </source>
</evidence>
<gene>
    <name evidence="2" type="ORF">BN1047_01119</name>
</gene>
<dbReference type="Proteomes" id="UP000028864">
    <property type="component" value="Unassembled WGS sequence"/>
</dbReference>
<protein>
    <submittedName>
        <fullName evidence="2">Uncharacterized protein</fullName>
    </submittedName>
</protein>
<evidence type="ECO:0000313" key="2">
    <source>
        <dbReference type="EMBL" id="CDQ43254.1"/>
    </source>
</evidence>
<reference evidence="2" key="2">
    <citation type="submission" date="2015-09" db="EMBL/GenBank/DDBJ databases">
        <title>Draft genome sequence of Mycobacterium neoaurum DSM 44074.</title>
        <authorList>
            <person name="Croce O."/>
            <person name="Robert C."/>
            <person name="Raoult D."/>
            <person name="Drancourt M."/>
        </authorList>
    </citation>
    <scope>NUCLEOTIDE SEQUENCE</scope>
    <source>
        <strain evidence="2">DSM 44074</strain>
    </source>
</reference>
<feature type="compositionally biased region" description="Basic and acidic residues" evidence="1">
    <location>
        <begin position="301"/>
        <end position="311"/>
    </location>
</feature>
<proteinExistence type="predicted"/>
<evidence type="ECO:0000256" key="1">
    <source>
        <dbReference type="SAM" id="MobiDB-lite"/>
    </source>
</evidence>
<accession>A0AAV2WGA8</accession>
<reference evidence="2" key="1">
    <citation type="submission" date="2014-05" db="EMBL/GenBank/DDBJ databases">
        <authorList>
            <person name="Urmite Genomes"/>
        </authorList>
    </citation>
    <scope>NUCLEOTIDE SEQUENCE</scope>
    <source>
        <strain evidence="2">DSM 44074</strain>
    </source>
</reference>
<sequence length="332" mass="35643">MRGDGHRKMRKALQRRGPDHRIAHLEVAATDQAAWREVLVDQQGVVQLADATRRAQLGVTEKAVLAQLGGFTLERKALPADALTRVHPDPQRDGVDEQAHHGLDAGQFVGSPGHRHPEHHVVAVGERRKNGGPGHLEQRADGDATGAGGLEQALGGLLVEFGLGALGQPTGDVPGQRRCQHRGSVEVGQVGLPALPAGRRVSGGQPANVVAVGPGRRQHGGVTAGAVERHELTDEHRQRPAVDHYVVGDHHESPLRVRQFGEHEPDRRSVRQIERSGTGLQFHRGGLAGIGGQHMLPRQVEDRGDHRDRSAEGALEEADPDVGMALQHRLGT</sequence>
<dbReference type="AlphaFoldDB" id="A0AAV2WGA8"/>
<feature type="region of interest" description="Disordered" evidence="1">
    <location>
        <begin position="301"/>
        <end position="332"/>
    </location>
</feature>
<dbReference type="EMBL" id="LK021337">
    <property type="protein sequence ID" value="CDQ43254.1"/>
    <property type="molecule type" value="Genomic_DNA"/>
</dbReference>
<organism evidence="2 3">
    <name type="scientific">Mycolicibacterium neoaurum</name>
    <name type="common">Mycobacterium neoaurum</name>
    <dbReference type="NCBI Taxonomy" id="1795"/>
    <lineage>
        <taxon>Bacteria</taxon>
        <taxon>Bacillati</taxon>
        <taxon>Actinomycetota</taxon>
        <taxon>Actinomycetes</taxon>
        <taxon>Mycobacteriales</taxon>
        <taxon>Mycobacteriaceae</taxon>
        <taxon>Mycolicibacterium</taxon>
    </lineage>
</organism>